<dbReference type="AlphaFoldDB" id="A0A7J7MHX1"/>
<name>A0A7J7MHX1_9MAGN</name>
<accession>A0A7J7MHX1</accession>
<proteinExistence type="predicted"/>
<keyword evidence="2" id="KW-1185">Reference proteome</keyword>
<gene>
    <name evidence="1" type="ORF">GIB67_028395</name>
</gene>
<organism evidence="1 2">
    <name type="scientific">Kingdonia uniflora</name>
    <dbReference type="NCBI Taxonomy" id="39325"/>
    <lineage>
        <taxon>Eukaryota</taxon>
        <taxon>Viridiplantae</taxon>
        <taxon>Streptophyta</taxon>
        <taxon>Embryophyta</taxon>
        <taxon>Tracheophyta</taxon>
        <taxon>Spermatophyta</taxon>
        <taxon>Magnoliopsida</taxon>
        <taxon>Ranunculales</taxon>
        <taxon>Circaeasteraceae</taxon>
        <taxon>Kingdonia</taxon>
    </lineage>
</organism>
<comment type="caution">
    <text evidence="1">The sequence shown here is derived from an EMBL/GenBank/DDBJ whole genome shotgun (WGS) entry which is preliminary data.</text>
</comment>
<sequence length="167" mass="19111">MREEVRNHTLTSLQRCLMGVVDGVNLDLPQAAWLQCFDMVVFTLLDDLLEILQNHFTKDYRNIEGTLVLAMKLLSKRSALGGDSLWELTWLHVNNINPSLQCEVFPDLDSENAQQKHNKIEGRRQSGVIESVDDEYGDCPRPLPLIKELKKATDITNRKDAPSWVHE</sequence>
<evidence type="ECO:0000313" key="1">
    <source>
        <dbReference type="EMBL" id="KAF6154503.1"/>
    </source>
</evidence>
<dbReference type="Proteomes" id="UP000541444">
    <property type="component" value="Unassembled WGS sequence"/>
</dbReference>
<protein>
    <submittedName>
        <fullName evidence="1">Uncharacterized protein</fullName>
    </submittedName>
</protein>
<reference evidence="1 2" key="1">
    <citation type="journal article" date="2020" name="IScience">
        <title>Genome Sequencing of the Endangered Kingdonia uniflora (Circaeasteraceae, Ranunculales) Reveals Potential Mechanisms of Evolutionary Specialization.</title>
        <authorList>
            <person name="Sun Y."/>
            <person name="Deng T."/>
            <person name="Zhang A."/>
            <person name="Moore M.J."/>
            <person name="Landis J.B."/>
            <person name="Lin N."/>
            <person name="Zhang H."/>
            <person name="Zhang X."/>
            <person name="Huang J."/>
            <person name="Zhang X."/>
            <person name="Sun H."/>
            <person name="Wang H."/>
        </authorList>
    </citation>
    <scope>NUCLEOTIDE SEQUENCE [LARGE SCALE GENOMIC DNA]</scope>
    <source>
        <strain evidence="1">TB1705</strain>
        <tissue evidence="1">Leaf</tissue>
    </source>
</reference>
<evidence type="ECO:0000313" key="2">
    <source>
        <dbReference type="Proteomes" id="UP000541444"/>
    </source>
</evidence>
<dbReference type="OrthoDB" id="430364at2759"/>
<feature type="non-terminal residue" evidence="1">
    <location>
        <position position="1"/>
    </location>
</feature>
<dbReference type="EMBL" id="JACGCM010001497">
    <property type="protein sequence ID" value="KAF6154503.1"/>
    <property type="molecule type" value="Genomic_DNA"/>
</dbReference>